<feature type="transmembrane region" description="Helical" evidence="1">
    <location>
        <begin position="36"/>
        <end position="54"/>
    </location>
</feature>
<dbReference type="AlphaFoldDB" id="A0A1H4C7K5"/>
<evidence type="ECO:0008006" key="4">
    <source>
        <dbReference type="Google" id="ProtNLM"/>
    </source>
</evidence>
<sequence length="200" mass="22474">MDLILQVWGGLFYLLSKVFFALAEGKKYNKKRRLRIIGWSVYMMGVPAWTVLYIGSHSWIAASIEVGSLPTMYLGLYASIKGPDATSKTFSRVITYSTYLFLVFGISCSLYDFGGLHSFSQFLELTILFTFFVGSSLLAKDNLNGWVCFILMNGSIALLMMIQGKRLLVFQQILSLCFVVYGFIVAEKMSKPDASKPKKV</sequence>
<keyword evidence="3" id="KW-1185">Reference proteome</keyword>
<dbReference type="Proteomes" id="UP000199409">
    <property type="component" value="Unassembled WGS sequence"/>
</dbReference>
<evidence type="ECO:0000313" key="3">
    <source>
        <dbReference type="Proteomes" id="UP000199409"/>
    </source>
</evidence>
<accession>A0A1H4C7K5</accession>
<keyword evidence="1" id="KW-1133">Transmembrane helix</keyword>
<evidence type="ECO:0000256" key="1">
    <source>
        <dbReference type="SAM" id="Phobius"/>
    </source>
</evidence>
<name>A0A1H4C7K5_9BACT</name>
<feature type="transmembrane region" description="Helical" evidence="1">
    <location>
        <begin position="119"/>
        <end position="139"/>
    </location>
</feature>
<dbReference type="RefSeq" id="WP_092348952.1">
    <property type="nucleotide sequence ID" value="NZ_FNQN01000007.1"/>
</dbReference>
<feature type="transmembrane region" description="Helical" evidence="1">
    <location>
        <begin position="6"/>
        <end position="24"/>
    </location>
</feature>
<keyword evidence="1" id="KW-0472">Membrane</keyword>
<feature type="transmembrane region" description="Helical" evidence="1">
    <location>
        <begin position="92"/>
        <end position="113"/>
    </location>
</feature>
<feature type="transmembrane region" description="Helical" evidence="1">
    <location>
        <begin position="60"/>
        <end position="80"/>
    </location>
</feature>
<dbReference type="OrthoDB" id="6194874at2"/>
<keyword evidence="1" id="KW-0812">Transmembrane</keyword>
<feature type="transmembrane region" description="Helical" evidence="1">
    <location>
        <begin position="146"/>
        <end position="162"/>
    </location>
</feature>
<feature type="transmembrane region" description="Helical" evidence="1">
    <location>
        <begin position="168"/>
        <end position="186"/>
    </location>
</feature>
<gene>
    <name evidence="2" type="ORF">SAMN05660420_02470</name>
</gene>
<dbReference type="EMBL" id="FNQN01000007">
    <property type="protein sequence ID" value="SEA56293.1"/>
    <property type="molecule type" value="Genomic_DNA"/>
</dbReference>
<protein>
    <recommendedName>
        <fullName evidence="4">Nicotinamide riboside transporter PnuC</fullName>
    </recommendedName>
</protein>
<reference evidence="2 3" key="1">
    <citation type="submission" date="2016-10" db="EMBL/GenBank/DDBJ databases">
        <authorList>
            <person name="de Groot N.N."/>
        </authorList>
    </citation>
    <scope>NUCLEOTIDE SEQUENCE [LARGE SCALE GENOMIC DNA]</scope>
    <source>
        <strain evidence="2 3">DSM 7343</strain>
    </source>
</reference>
<evidence type="ECO:0000313" key="2">
    <source>
        <dbReference type="EMBL" id="SEA56293.1"/>
    </source>
</evidence>
<proteinExistence type="predicted"/>
<organism evidence="2 3">
    <name type="scientific">Desulfuromusa kysingii</name>
    <dbReference type="NCBI Taxonomy" id="37625"/>
    <lineage>
        <taxon>Bacteria</taxon>
        <taxon>Pseudomonadati</taxon>
        <taxon>Thermodesulfobacteriota</taxon>
        <taxon>Desulfuromonadia</taxon>
        <taxon>Desulfuromonadales</taxon>
        <taxon>Geopsychrobacteraceae</taxon>
        <taxon>Desulfuromusa</taxon>
    </lineage>
</organism>